<evidence type="ECO:0000313" key="1">
    <source>
        <dbReference type="EMBL" id="SDC34293.1"/>
    </source>
</evidence>
<dbReference type="EMBL" id="FMYM01000007">
    <property type="protein sequence ID" value="SDC34293.1"/>
    <property type="molecule type" value="Genomic_DNA"/>
</dbReference>
<protein>
    <submittedName>
        <fullName evidence="1">YlbE-like protein</fullName>
    </submittedName>
</protein>
<proteinExistence type="predicted"/>
<name>A0A1G6KTL6_9BACI</name>
<sequence>MRGDIRRRLLEDEELRTFMRHHPVWYRLLARQPARLGEMEQEAKRYYGKTLPQRVEKMQNNVNVMMMLMEMMKMGKGTLEETVQSLVQ</sequence>
<evidence type="ECO:0000313" key="2">
    <source>
        <dbReference type="Proteomes" id="UP000242662"/>
    </source>
</evidence>
<reference evidence="2" key="1">
    <citation type="submission" date="2016-09" db="EMBL/GenBank/DDBJ databases">
        <authorList>
            <person name="Varghese N."/>
            <person name="Submissions S."/>
        </authorList>
    </citation>
    <scope>NUCLEOTIDE SEQUENCE [LARGE SCALE GENOMIC DNA]</scope>
    <source>
        <strain evidence="2">25nlg</strain>
    </source>
</reference>
<dbReference type="Pfam" id="PF14003">
    <property type="entry name" value="YlbE"/>
    <property type="match status" value="1"/>
</dbReference>
<dbReference type="STRING" id="1464122.SAMN05421737_107148"/>
<organism evidence="1 2">
    <name type="scientific">Shouchella lonarensis</name>
    <dbReference type="NCBI Taxonomy" id="1464122"/>
    <lineage>
        <taxon>Bacteria</taxon>
        <taxon>Bacillati</taxon>
        <taxon>Bacillota</taxon>
        <taxon>Bacilli</taxon>
        <taxon>Bacillales</taxon>
        <taxon>Bacillaceae</taxon>
        <taxon>Shouchella</taxon>
    </lineage>
</organism>
<dbReference type="Proteomes" id="UP000242662">
    <property type="component" value="Unassembled WGS sequence"/>
</dbReference>
<accession>A0A1G6KTL6</accession>
<dbReference type="OrthoDB" id="1646085at2"/>
<gene>
    <name evidence="1" type="ORF">SAMN05421737_107148</name>
</gene>
<dbReference type="InterPro" id="IPR025613">
    <property type="entry name" value="YlbE"/>
</dbReference>
<keyword evidence="2" id="KW-1185">Reference proteome</keyword>
<dbReference type="RefSeq" id="WP_090775957.1">
    <property type="nucleotide sequence ID" value="NZ_FMYM01000007.1"/>
</dbReference>
<dbReference type="AlphaFoldDB" id="A0A1G6KTL6"/>